<feature type="region of interest" description="Disordered" evidence="1">
    <location>
        <begin position="1"/>
        <end position="42"/>
    </location>
</feature>
<gene>
    <name evidence="2" type="ORF">R1flu_022689</name>
</gene>
<protein>
    <submittedName>
        <fullName evidence="2">Uncharacterized protein</fullName>
    </submittedName>
</protein>
<accession>A0ABD1XPX1</accession>
<reference evidence="2 3" key="1">
    <citation type="submission" date="2024-09" db="EMBL/GenBank/DDBJ databases">
        <title>Chromosome-scale assembly of Riccia fluitans.</title>
        <authorList>
            <person name="Paukszto L."/>
            <person name="Sawicki J."/>
            <person name="Karawczyk K."/>
            <person name="Piernik-Szablinska J."/>
            <person name="Szczecinska M."/>
            <person name="Mazdziarz M."/>
        </authorList>
    </citation>
    <scope>NUCLEOTIDE SEQUENCE [LARGE SCALE GENOMIC DNA]</scope>
    <source>
        <strain evidence="2">Rf_01</strain>
        <tissue evidence="2">Aerial parts of the thallus</tissue>
    </source>
</reference>
<dbReference type="EMBL" id="JBHFFA010000007">
    <property type="protein sequence ID" value="KAL2610997.1"/>
    <property type="molecule type" value="Genomic_DNA"/>
</dbReference>
<dbReference type="Proteomes" id="UP001605036">
    <property type="component" value="Unassembled WGS sequence"/>
</dbReference>
<sequence length="87" mass="9644">MMEGRGRMLTVDRLRESTGPHQTNRCKSRAPLGMPGSNRRSVGWSRACRTRFVLIPRVAMADKAAIELGLSDHLRLQAPAGRDRDGS</sequence>
<comment type="caution">
    <text evidence="2">The sequence shown here is derived from an EMBL/GenBank/DDBJ whole genome shotgun (WGS) entry which is preliminary data.</text>
</comment>
<proteinExistence type="predicted"/>
<feature type="compositionally biased region" description="Basic and acidic residues" evidence="1">
    <location>
        <begin position="1"/>
        <end position="18"/>
    </location>
</feature>
<keyword evidence="3" id="KW-1185">Reference proteome</keyword>
<evidence type="ECO:0000313" key="2">
    <source>
        <dbReference type="EMBL" id="KAL2610997.1"/>
    </source>
</evidence>
<organism evidence="2 3">
    <name type="scientific">Riccia fluitans</name>
    <dbReference type="NCBI Taxonomy" id="41844"/>
    <lineage>
        <taxon>Eukaryota</taxon>
        <taxon>Viridiplantae</taxon>
        <taxon>Streptophyta</taxon>
        <taxon>Embryophyta</taxon>
        <taxon>Marchantiophyta</taxon>
        <taxon>Marchantiopsida</taxon>
        <taxon>Marchantiidae</taxon>
        <taxon>Marchantiales</taxon>
        <taxon>Ricciaceae</taxon>
        <taxon>Riccia</taxon>
    </lineage>
</organism>
<dbReference type="AlphaFoldDB" id="A0ABD1XPX1"/>
<evidence type="ECO:0000256" key="1">
    <source>
        <dbReference type="SAM" id="MobiDB-lite"/>
    </source>
</evidence>
<name>A0ABD1XPX1_9MARC</name>
<evidence type="ECO:0000313" key="3">
    <source>
        <dbReference type="Proteomes" id="UP001605036"/>
    </source>
</evidence>